<gene>
    <name evidence="5" type="ORF">RI129_002500</name>
</gene>
<proteinExistence type="predicted"/>
<evidence type="ECO:0008006" key="7">
    <source>
        <dbReference type="Google" id="ProtNLM"/>
    </source>
</evidence>
<dbReference type="EMBL" id="JAVRBK010000002">
    <property type="protein sequence ID" value="KAK5647608.1"/>
    <property type="molecule type" value="Genomic_DNA"/>
</dbReference>
<comment type="subcellular location">
    <subcellularLocation>
        <location evidence="1">Nucleus</location>
    </subcellularLocation>
</comment>
<accession>A0AAN7VMX2</accession>
<feature type="region of interest" description="Disordered" evidence="4">
    <location>
        <begin position="237"/>
        <end position="257"/>
    </location>
</feature>
<reference evidence="5 6" key="1">
    <citation type="journal article" date="2024" name="Insects">
        <title>An Improved Chromosome-Level Genome Assembly of the Firefly Pyrocoelia pectoralis.</title>
        <authorList>
            <person name="Fu X."/>
            <person name="Meyer-Rochow V.B."/>
            <person name="Ballantyne L."/>
            <person name="Zhu X."/>
        </authorList>
    </citation>
    <scope>NUCLEOTIDE SEQUENCE [LARGE SCALE GENOMIC DNA]</scope>
    <source>
        <strain evidence="5">XCY_ONT2</strain>
    </source>
</reference>
<feature type="region of interest" description="Disordered" evidence="4">
    <location>
        <begin position="1226"/>
        <end position="1246"/>
    </location>
</feature>
<keyword evidence="6" id="KW-1185">Reference proteome</keyword>
<name>A0AAN7VMX2_9COLE</name>
<feature type="compositionally biased region" description="Polar residues" evidence="4">
    <location>
        <begin position="8"/>
        <end position="42"/>
    </location>
</feature>
<dbReference type="GO" id="GO:0010997">
    <property type="term" value="F:anaphase-promoting complex binding"/>
    <property type="evidence" value="ECO:0007669"/>
    <property type="project" value="TreeGrafter"/>
</dbReference>
<feature type="region of interest" description="Disordered" evidence="4">
    <location>
        <begin position="705"/>
        <end position="737"/>
    </location>
</feature>
<feature type="compositionally biased region" description="Acidic residues" evidence="4">
    <location>
        <begin position="1094"/>
        <end position="1106"/>
    </location>
</feature>
<dbReference type="GO" id="GO:0033314">
    <property type="term" value="P:mitotic DNA replication checkpoint signaling"/>
    <property type="evidence" value="ECO:0007669"/>
    <property type="project" value="TreeGrafter"/>
</dbReference>
<keyword evidence="2" id="KW-0597">Phosphoprotein</keyword>
<keyword evidence="3" id="KW-0539">Nucleus</keyword>
<protein>
    <recommendedName>
        <fullName evidence="7">Claspin</fullName>
    </recommendedName>
</protein>
<dbReference type="InterPro" id="IPR024146">
    <property type="entry name" value="Claspin"/>
</dbReference>
<evidence type="ECO:0000256" key="3">
    <source>
        <dbReference type="ARBA" id="ARBA00023242"/>
    </source>
</evidence>
<evidence type="ECO:0000313" key="5">
    <source>
        <dbReference type="EMBL" id="KAK5647608.1"/>
    </source>
</evidence>
<comment type="caution">
    <text evidence="5">The sequence shown here is derived from an EMBL/GenBank/DDBJ whole genome shotgun (WGS) entry which is preliminary data.</text>
</comment>
<organism evidence="5 6">
    <name type="scientific">Pyrocoelia pectoralis</name>
    <dbReference type="NCBI Taxonomy" id="417401"/>
    <lineage>
        <taxon>Eukaryota</taxon>
        <taxon>Metazoa</taxon>
        <taxon>Ecdysozoa</taxon>
        <taxon>Arthropoda</taxon>
        <taxon>Hexapoda</taxon>
        <taxon>Insecta</taxon>
        <taxon>Pterygota</taxon>
        <taxon>Neoptera</taxon>
        <taxon>Endopterygota</taxon>
        <taxon>Coleoptera</taxon>
        <taxon>Polyphaga</taxon>
        <taxon>Elateriformia</taxon>
        <taxon>Elateroidea</taxon>
        <taxon>Lampyridae</taxon>
        <taxon>Lampyrinae</taxon>
        <taxon>Pyrocoelia</taxon>
    </lineage>
</organism>
<feature type="compositionally biased region" description="Acidic residues" evidence="4">
    <location>
        <begin position="714"/>
        <end position="737"/>
    </location>
</feature>
<feature type="region of interest" description="Disordered" evidence="4">
    <location>
        <begin position="749"/>
        <end position="791"/>
    </location>
</feature>
<dbReference type="Proteomes" id="UP001329430">
    <property type="component" value="Chromosome 2"/>
</dbReference>
<feature type="compositionally biased region" description="Acidic residues" evidence="4">
    <location>
        <begin position="755"/>
        <end position="770"/>
    </location>
</feature>
<feature type="region of interest" description="Disordered" evidence="4">
    <location>
        <begin position="1035"/>
        <end position="1114"/>
    </location>
</feature>
<evidence type="ECO:0000313" key="6">
    <source>
        <dbReference type="Proteomes" id="UP001329430"/>
    </source>
</evidence>
<dbReference type="PANTHER" id="PTHR14396">
    <property type="entry name" value="CLASPIN"/>
    <property type="match status" value="1"/>
</dbReference>
<feature type="compositionally biased region" description="Acidic residues" evidence="4">
    <location>
        <begin position="1075"/>
        <end position="1087"/>
    </location>
</feature>
<feature type="compositionally biased region" description="Basic and acidic residues" evidence="4">
    <location>
        <begin position="245"/>
        <end position="256"/>
    </location>
</feature>
<dbReference type="GO" id="GO:0007095">
    <property type="term" value="P:mitotic G2 DNA damage checkpoint signaling"/>
    <property type="evidence" value="ECO:0007669"/>
    <property type="project" value="TreeGrafter"/>
</dbReference>
<evidence type="ECO:0000256" key="2">
    <source>
        <dbReference type="ARBA" id="ARBA00022553"/>
    </source>
</evidence>
<evidence type="ECO:0000256" key="4">
    <source>
        <dbReference type="SAM" id="MobiDB-lite"/>
    </source>
</evidence>
<feature type="compositionally biased region" description="Polar residues" evidence="4">
    <location>
        <begin position="773"/>
        <end position="785"/>
    </location>
</feature>
<feature type="region of interest" description="Disordered" evidence="4">
    <location>
        <begin position="1"/>
        <end position="58"/>
    </location>
</feature>
<evidence type="ECO:0000256" key="1">
    <source>
        <dbReference type="ARBA" id="ARBA00004123"/>
    </source>
</evidence>
<sequence>MMEHIEESSSTNDIKKSITTTMELDNIGPSNDQNSVNETNAAAPSVATDDGVASTLPNDREDEIIGKDDSIVTTGRKTKTSKKLRRIAILESDSESDIGETVTKDFDEEKVEESNKNVLQENENNIKKRLTIFDSDSDGTDNFDHITKTRVMKNITNLKTKKVQKYAIVDSDTDGETSNVPDKNRDNVENLIEVSRIAAICDSESSEDEHGYTNVCAEKVQSNQQTINKKSVIRPKKERPPKKMTAKDALKQRQEITSESQRMLRELPLALPYHKPKERSIKEFFQNRPRLSVIKNEPDLHASVAIKMTPKELQVVMKKMEDREKEVEKFYKSESEEEQDECSATSPMNVNEICDSEKSVAVKDVTISSKLDDCNSGSDHSKLDNCTINENVNTNQLDECKGSVDEGMDISESFFDTTINKLESNNEENEIDFENGVVGSSEMKHISDEVQSTELETTNHETMNLMQPCKENENQFSDLQISSDDLEKSVSDELNVLSDNCKSSISTKIVIHSVVSIPNAFNAMEESVDYDFNLDNLDEHIETDCTNKEEERLQNLVKKYNGENAKSEINRVSSFKQQLFKELANCKPCLKGDFDREIDFDDGIIKPNPIVELRERFVKHLTTKKVNKDKMKLDVINLSQGEIHKETLTIPVDSKESESIEMTSKPGIKFQKLRNELQERIAKERTDIWKQKDLALSTHETLDIGETTSKDGYEADEDILDDEEEEVISDEATDEEDIYDETDHVEEVKKKSAFLDDEAEVTDVDESEELDSGRSSKASNQPCEENSNKSDAIVVPKKLNRILKGFVEDSDDESLADLDLTTKEENSCKIRTGSVDIWDDDETIAPHQPRLDKTPHKEMMESKTDSSFLTPVMQLTGLQGLNSGSKYLHESPISPFNFPKATPSQNVLGVKQKLFGDSYDAVQIENLDDIAELCSGKFPSSNNSYVQKTELTTQDLLSICSGEFSGITNKKLGDHSDIDITSEKQESLVSSAIDEYTNLPTKIHTESRYLDEDKIISQLLNEEELEQFKKKFESPDETNLDIQGGGKLVFDSSDDEFSESNPKITKTLHKKLQFSDDESEEEVDNADIDLHDNVEEDEENLDEEGENNLKGYDSEENEIDHNSVHMEKTVPGDFLENEAELSESEWDSADEDERDLDVLEAEQGDAEVYDENKIRNDLEKIHMRRILDDDNREIKILQEMLLEDGELHGRGRERQFRWRNIDDNANDDGVPIDGNDVYLDEDESEEQWRRTRHQREMFLKSQQEKQSGESDLDSILSDSNSQVFKIGQEAFQRSLTNSSSHIEKNTSVAHSNTITSSSMFANTRGSFLARTDRFLTRLADITKVASTVNVVKTSKKIVFHTSSFTEENGDALNVNNKRKATDGTPVAIKKLRLSSNLSPSVKTSDKKKKLF</sequence>
<dbReference type="GO" id="GO:0005634">
    <property type="term" value="C:nucleus"/>
    <property type="evidence" value="ECO:0007669"/>
    <property type="project" value="UniProtKB-SubCell"/>
</dbReference>
<dbReference type="PANTHER" id="PTHR14396:SF10">
    <property type="entry name" value="CLASPIN"/>
    <property type="match status" value="1"/>
</dbReference>